<sequence length="247" mass="28815">MLTKYSDFKEKDLDILRFILKQGIVTSQQILRYIGETSLHNVYRRLRKLEAAGLVWKKKLTLRLNVYFPKREARDYLDYPVTVANDTSLYTAEHDLIINDLILHLKSSVKAEGFDYKTEREYRFELLEDTEGKQEMLQKWNKIRDMLPDVVVLLPGFTIAVEAELHTKSNARLQKKIHRYVAELVEGKYTDVWYFVSNQTIGNALKRAIEHVAREWKSVGRSAQTPSGKNVFQQIQVRLLPAEVVGE</sequence>
<protein>
    <submittedName>
        <fullName evidence="1">Uncharacterized protein</fullName>
    </submittedName>
</protein>
<dbReference type="SUPFAM" id="SSF46785">
    <property type="entry name" value="Winged helix' DNA-binding domain"/>
    <property type="match status" value="1"/>
</dbReference>
<accession>A0ABT8VLF5</accession>
<dbReference type="Proteomes" id="UP001168883">
    <property type="component" value="Unassembled WGS sequence"/>
</dbReference>
<keyword evidence="2" id="KW-1185">Reference proteome</keyword>
<dbReference type="InterPro" id="IPR036390">
    <property type="entry name" value="WH_DNA-bd_sf"/>
</dbReference>
<reference evidence="1" key="1">
    <citation type="submission" date="2023-07" db="EMBL/GenBank/DDBJ databases">
        <authorList>
            <person name="Aktuganov G."/>
            <person name="Boyko T."/>
            <person name="Delegan Y."/>
            <person name="Galimzianova N."/>
            <person name="Gilvanova E."/>
            <person name="Korobov V."/>
            <person name="Kuzmina L."/>
            <person name="Melentiev A."/>
            <person name="Milman P."/>
            <person name="Ryabova A."/>
            <person name="Stupak E."/>
            <person name="Yasakov T."/>
            <person name="Zharikova N."/>
            <person name="Zhurenko E."/>
        </authorList>
    </citation>
    <scope>NUCLEOTIDE SEQUENCE</scope>
    <source>
        <strain evidence="1">IB-739</strain>
        <plasmid evidence="1">pLPM_part_1</plasmid>
    </source>
</reference>
<dbReference type="EMBL" id="JAUMKJ010000080">
    <property type="protein sequence ID" value="MDO3681823.1"/>
    <property type="molecule type" value="Genomic_DNA"/>
</dbReference>
<evidence type="ECO:0000313" key="1">
    <source>
        <dbReference type="EMBL" id="MDO3681823.1"/>
    </source>
</evidence>
<geneLocation type="plasmid" evidence="1">
    <name>pLPM_part_1</name>
</geneLocation>
<gene>
    <name evidence="1" type="ORF">Q3C12_33030</name>
</gene>
<proteinExistence type="predicted"/>
<dbReference type="RefSeq" id="WP_302881384.1">
    <property type="nucleotide sequence ID" value="NZ_JAUMKJ010000080.1"/>
</dbReference>
<evidence type="ECO:0000313" key="2">
    <source>
        <dbReference type="Proteomes" id="UP001168883"/>
    </source>
</evidence>
<name>A0ABT8VLF5_9BACL</name>
<keyword evidence="1" id="KW-0614">Plasmid</keyword>
<organism evidence="1 2">
    <name type="scientific">Paenibacillus ehimensis</name>
    <dbReference type="NCBI Taxonomy" id="79264"/>
    <lineage>
        <taxon>Bacteria</taxon>
        <taxon>Bacillati</taxon>
        <taxon>Bacillota</taxon>
        <taxon>Bacilli</taxon>
        <taxon>Bacillales</taxon>
        <taxon>Paenibacillaceae</taxon>
        <taxon>Paenibacillus</taxon>
    </lineage>
</organism>
<comment type="caution">
    <text evidence="1">The sequence shown here is derived from an EMBL/GenBank/DDBJ whole genome shotgun (WGS) entry which is preliminary data.</text>
</comment>